<evidence type="ECO:0000313" key="11">
    <source>
        <dbReference type="Proteomes" id="UP001162156"/>
    </source>
</evidence>
<feature type="compositionally biased region" description="Basic and acidic residues" evidence="8">
    <location>
        <begin position="1"/>
        <end position="14"/>
    </location>
</feature>
<name>A0AAV8X929_9CUCU</name>
<dbReference type="PANTHER" id="PTHR28607">
    <property type="entry name" value="EXPRESSED PROTEIN"/>
    <property type="match status" value="1"/>
</dbReference>
<organism evidence="10 11">
    <name type="scientific">Rhamnusium bicolor</name>
    <dbReference type="NCBI Taxonomy" id="1586634"/>
    <lineage>
        <taxon>Eukaryota</taxon>
        <taxon>Metazoa</taxon>
        <taxon>Ecdysozoa</taxon>
        <taxon>Arthropoda</taxon>
        <taxon>Hexapoda</taxon>
        <taxon>Insecta</taxon>
        <taxon>Pterygota</taxon>
        <taxon>Neoptera</taxon>
        <taxon>Endopterygota</taxon>
        <taxon>Coleoptera</taxon>
        <taxon>Polyphaga</taxon>
        <taxon>Cucujiformia</taxon>
        <taxon>Chrysomeloidea</taxon>
        <taxon>Cerambycidae</taxon>
        <taxon>Lepturinae</taxon>
        <taxon>Rhagiini</taxon>
        <taxon>Rhamnusium</taxon>
    </lineage>
</organism>
<sequence>SQSNHDYKRIEETNNAKQVNSDNDKENDLKIPELNLKYKMVNETSKQDIPLGVVATTTKVLFCRGVFVFAGITLLFIMYLTFKTYRKRNKKNVLIKKYGVKTRRTDVEMEPLPLDDDEEDETVFDLGKMNNR</sequence>
<evidence type="ECO:0000256" key="4">
    <source>
        <dbReference type="ARBA" id="ARBA00022729"/>
    </source>
</evidence>
<dbReference type="InterPro" id="IPR009565">
    <property type="entry name" value="FAM174-like"/>
</dbReference>
<accession>A0AAV8X929</accession>
<evidence type="ECO:0000256" key="7">
    <source>
        <dbReference type="ARBA" id="ARBA00023180"/>
    </source>
</evidence>
<evidence type="ECO:0000313" key="10">
    <source>
        <dbReference type="EMBL" id="KAJ8935019.1"/>
    </source>
</evidence>
<evidence type="ECO:0000256" key="5">
    <source>
        <dbReference type="ARBA" id="ARBA00022989"/>
    </source>
</evidence>
<evidence type="ECO:0000256" key="9">
    <source>
        <dbReference type="SAM" id="Phobius"/>
    </source>
</evidence>
<evidence type="ECO:0000256" key="3">
    <source>
        <dbReference type="ARBA" id="ARBA00022692"/>
    </source>
</evidence>
<dbReference type="PANTHER" id="PTHR28607:SF4">
    <property type="entry name" value="TRANSMEMBRANE PROTEIN"/>
    <property type="match status" value="1"/>
</dbReference>
<comment type="subcellular location">
    <subcellularLocation>
        <location evidence="1">Membrane</location>
        <topology evidence="1">Single-pass type I membrane protein</topology>
    </subcellularLocation>
</comment>
<proteinExistence type="inferred from homology"/>
<evidence type="ECO:0000256" key="6">
    <source>
        <dbReference type="ARBA" id="ARBA00023136"/>
    </source>
</evidence>
<dbReference type="GO" id="GO:0016020">
    <property type="term" value="C:membrane"/>
    <property type="evidence" value="ECO:0007669"/>
    <property type="project" value="UniProtKB-SubCell"/>
</dbReference>
<feature type="non-terminal residue" evidence="10">
    <location>
        <position position="1"/>
    </location>
</feature>
<dbReference type="Pfam" id="PF06679">
    <property type="entry name" value="DUF1180"/>
    <property type="match status" value="1"/>
</dbReference>
<comment type="caution">
    <text evidence="10">The sequence shown here is derived from an EMBL/GenBank/DDBJ whole genome shotgun (WGS) entry which is preliminary data.</text>
</comment>
<keyword evidence="6 9" id="KW-0472">Membrane</keyword>
<keyword evidence="11" id="KW-1185">Reference proteome</keyword>
<feature type="region of interest" description="Disordered" evidence="8">
    <location>
        <begin position="1"/>
        <end position="26"/>
    </location>
</feature>
<protein>
    <submittedName>
        <fullName evidence="10">Uncharacterized protein</fullName>
    </submittedName>
</protein>
<keyword evidence="7" id="KW-0325">Glycoprotein</keyword>
<feature type="transmembrane region" description="Helical" evidence="9">
    <location>
        <begin position="61"/>
        <end position="82"/>
    </location>
</feature>
<reference evidence="10" key="1">
    <citation type="journal article" date="2023" name="Insect Mol. Biol.">
        <title>Genome sequencing provides insights into the evolution of gene families encoding plant cell wall-degrading enzymes in longhorned beetles.</title>
        <authorList>
            <person name="Shin N.R."/>
            <person name="Okamura Y."/>
            <person name="Kirsch R."/>
            <person name="Pauchet Y."/>
        </authorList>
    </citation>
    <scope>NUCLEOTIDE SEQUENCE</scope>
    <source>
        <strain evidence="10">RBIC_L_NR</strain>
    </source>
</reference>
<dbReference type="EMBL" id="JANEYF010003637">
    <property type="protein sequence ID" value="KAJ8935019.1"/>
    <property type="molecule type" value="Genomic_DNA"/>
</dbReference>
<keyword evidence="4" id="KW-0732">Signal</keyword>
<dbReference type="Proteomes" id="UP001162156">
    <property type="component" value="Unassembled WGS sequence"/>
</dbReference>
<evidence type="ECO:0000256" key="2">
    <source>
        <dbReference type="ARBA" id="ARBA00006986"/>
    </source>
</evidence>
<dbReference type="AlphaFoldDB" id="A0AAV8X929"/>
<comment type="similarity">
    <text evidence="2">Belongs to the FAM174 family.</text>
</comment>
<gene>
    <name evidence="10" type="ORF">NQ314_013044</name>
</gene>
<keyword evidence="3 9" id="KW-0812">Transmembrane</keyword>
<evidence type="ECO:0000256" key="1">
    <source>
        <dbReference type="ARBA" id="ARBA00004479"/>
    </source>
</evidence>
<evidence type="ECO:0000256" key="8">
    <source>
        <dbReference type="SAM" id="MobiDB-lite"/>
    </source>
</evidence>
<keyword evidence="5 9" id="KW-1133">Transmembrane helix</keyword>